<evidence type="ECO:0000313" key="4">
    <source>
        <dbReference type="Proteomes" id="UP000435304"/>
    </source>
</evidence>
<accession>A0A6A9UQ03</accession>
<evidence type="ECO:0000313" key="3">
    <source>
        <dbReference type="EMBL" id="MVA74761.1"/>
    </source>
</evidence>
<dbReference type="RefSeq" id="WP_156607392.1">
    <property type="nucleotide sequence ID" value="NZ_WPCU01000003.1"/>
</dbReference>
<name>A0A6A9UQ03_9ACTN</name>
<keyword evidence="4" id="KW-1185">Reference proteome</keyword>
<dbReference type="EMBL" id="WPCU01000003">
    <property type="protein sequence ID" value="MVA74761.1"/>
    <property type="molecule type" value="Genomic_DNA"/>
</dbReference>
<feature type="compositionally biased region" description="Basic and acidic residues" evidence="1">
    <location>
        <begin position="7"/>
        <end position="21"/>
    </location>
</feature>
<organism evidence="3 4">
    <name type="scientific">Auraticoccus cholistanensis</name>
    <dbReference type="NCBI Taxonomy" id="2656650"/>
    <lineage>
        <taxon>Bacteria</taxon>
        <taxon>Bacillati</taxon>
        <taxon>Actinomycetota</taxon>
        <taxon>Actinomycetes</taxon>
        <taxon>Propionibacteriales</taxon>
        <taxon>Propionibacteriaceae</taxon>
        <taxon>Auraticoccus</taxon>
    </lineage>
</organism>
<feature type="region of interest" description="Disordered" evidence="1">
    <location>
        <begin position="1"/>
        <end position="21"/>
    </location>
</feature>
<keyword evidence="2" id="KW-1133">Transmembrane helix</keyword>
<reference evidence="3 4" key="1">
    <citation type="submission" date="2019-12" db="EMBL/GenBank/DDBJ databases">
        <title>Auraticoccus cholistani sp. nov., an actinomycete isolated from soil of Cholistan desert.</title>
        <authorList>
            <person name="Cheema M.T."/>
        </authorList>
    </citation>
    <scope>NUCLEOTIDE SEQUENCE [LARGE SCALE GENOMIC DNA]</scope>
    <source>
        <strain evidence="3 4">F435</strain>
    </source>
</reference>
<gene>
    <name evidence="3" type="ORF">GC722_01735</name>
</gene>
<dbReference type="Proteomes" id="UP000435304">
    <property type="component" value="Unassembled WGS sequence"/>
</dbReference>
<feature type="transmembrane region" description="Helical" evidence="2">
    <location>
        <begin position="105"/>
        <end position="126"/>
    </location>
</feature>
<evidence type="ECO:0000256" key="1">
    <source>
        <dbReference type="SAM" id="MobiDB-lite"/>
    </source>
</evidence>
<keyword evidence="2" id="KW-0812">Transmembrane</keyword>
<evidence type="ECO:0008006" key="5">
    <source>
        <dbReference type="Google" id="ProtNLM"/>
    </source>
</evidence>
<sequence>MESMPPAERHRPRSSETARDVEAALAARRELGPDYEDALAAGLAERVEQLAAARSAELRQAATAESSWERIERTSRTQRFVLGIISLGVGVPVTAISALNVEPGLLGVAVSWAGIVGVNAVFALGNRGSQRRPERR</sequence>
<comment type="caution">
    <text evidence="3">The sequence shown here is derived from an EMBL/GenBank/DDBJ whole genome shotgun (WGS) entry which is preliminary data.</text>
</comment>
<feature type="transmembrane region" description="Helical" evidence="2">
    <location>
        <begin position="80"/>
        <end position="99"/>
    </location>
</feature>
<protein>
    <recommendedName>
        <fullName evidence="5">DUF2335 domain-containing protein</fullName>
    </recommendedName>
</protein>
<evidence type="ECO:0000256" key="2">
    <source>
        <dbReference type="SAM" id="Phobius"/>
    </source>
</evidence>
<proteinExistence type="predicted"/>
<dbReference type="AlphaFoldDB" id="A0A6A9UQ03"/>
<keyword evidence="2" id="KW-0472">Membrane</keyword>